<sequence length="177" mass="18054">MKLQIHSIVVALTVIAALTVATDASAQVSDSQTFTVTVPSNLSITAPVDAALTHDQSNSNQAFPSQAWTVVGNSLSGVTVSFATASPFVHTSDPSYKRDAQLGLAVTTSSGPGTWTVSQATDVTDYDNSDNTATVTATSNGTSSATFALAVSFITDTYGSFPSGDYATTVTGTVTAN</sequence>
<evidence type="ECO:0000256" key="1">
    <source>
        <dbReference type="SAM" id="SignalP"/>
    </source>
</evidence>
<keyword evidence="3" id="KW-1185">Reference proteome</keyword>
<dbReference type="EMBL" id="JACHXU010000001">
    <property type="protein sequence ID" value="MBB3204704.1"/>
    <property type="molecule type" value="Genomic_DNA"/>
</dbReference>
<name>A0A7W5DUB7_9BACT</name>
<feature type="signal peptide" evidence="1">
    <location>
        <begin position="1"/>
        <end position="26"/>
    </location>
</feature>
<proteinExistence type="predicted"/>
<protein>
    <recommendedName>
        <fullName evidence="4">Secreted protein</fullName>
    </recommendedName>
</protein>
<gene>
    <name evidence="2" type="ORF">FHS27_000468</name>
</gene>
<keyword evidence="1" id="KW-0732">Signal</keyword>
<evidence type="ECO:0000313" key="3">
    <source>
        <dbReference type="Proteomes" id="UP000536179"/>
    </source>
</evidence>
<dbReference type="Proteomes" id="UP000536179">
    <property type="component" value="Unassembled WGS sequence"/>
</dbReference>
<feature type="chain" id="PRO_5031187913" description="Secreted protein" evidence="1">
    <location>
        <begin position="27"/>
        <end position="177"/>
    </location>
</feature>
<dbReference type="RefSeq" id="WP_184301040.1">
    <property type="nucleotide sequence ID" value="NZ_JACHXU010000001.1"/>
</dbReference>
<evidence type="ECO:0000313" key="2">
    <source>
        <dbReference type="EMBL" id="MBB3204704.1"/>
    </source>
</evidence>
<reference evidence="2 3" key="1">
    <citation type="submission" date="2020-08" db="EMBL/GenBank/DDBJ databases">
        <title>Genomic Encyclopedia of Type Strains, Phase III (KMG-III): the genomes of soil and plant-associated and newly described type strains.</title>
        <authorList>
            <person name="Whitman W."/>
        </authorList>
    </citation>
    <scope>NUCLEOTIDE SEQUENCE [LARGE SCALE GENOMIC DNA]</scope>
    <source>
        <strain evidence="2 3">CECT 8075</strain>
    </source>
</reference>
<organism evidence="2 3">
    <name type="scientific">Aporhodopirellula rubra</name>
    <dbReference type="NCBI Taxonomy" id="980271"/>
    <lineage>
        <taxon>Bacteria</taxon>
        <taxon>Pseudomonadati</taxon>
        <taxon>Planctomycetota</taxon>
        <taxon>Planctomycetia</taxon>
        <taxon>Pirellulales</taxon>
        <taxon>Pirellulaceae</taxon>
        <taxon>Aporhodopirellula</taxon>
    </lineage>
</organism>
<evidence type="ECO:0008006" key="4">
    <source>
        <dbReference type="Google" id="ProtNLM"/>
    </source>
</evidence>
<accession>A0A7W5DUB7</accession>
<comment type="caution">
    <text evidence="2">The sequence shown here is derived from an EMBL/GenBank/DDBJ whole genome shotgun (WGS) entry which is preliminary data.</text>
</comment>
<dbReference type="AlphaFoldDB" id="A0A7W5DUB7"/>